<dbReference type="GO" id="GO:0016281">
    <property type="term" value="C:eukaryotic translation initiation factor 4F complex"/>
    <property type="evidence" value="ECO:0007669"/>
    <property type="project" value="TreeGrafter"/>
</dbReference>
<keyword evidence="3" id="KW-0396">Initiation factor</keyword>
<dbReference type="EMBL" id="MU597837">
    <property type="protein sequence ID" value="KAI5606671.1"/>
    <property type="molecule type" value="Genomic_DNA"/>
</dbReference>
<dbReference type="InterPro" id="IPR003890">
    <property type="entry name" value="MIF4G-like_typ-3"/>
</dbReference>
<dbReference type="Gene3D" id="1.25.40.180">
    <property type="match status" value="1"/>
</dbReference>
<feature type="domain" description="MIF4G" evidence="2">
    <location>
        <begin position="138"/>
        <end position="199"/>
    </location>
</feature>
<dbReference type="PANTHER" id="PTHR23253:SF78">
    <property type="entry name" value="EUKARYOTIC TRANSLATION INITIATION FACTOR 4G1, ISOFORM B-RELATED"/>
    <property type="match status" value="1"/>
</dbReference>
<organism evidence="3 4">
    <name type="scientific">Silurus asotus</name>
    <name type="common">Amur catfish</name>
    <name type="synonym">Parasilurus asotus</name>
    <dbReference type="NCBI Taxonomy" id="30991"/>
    <lineage>
        <taxon>Eukaryota</taxon>
        <taxon>Metazoa</taxon>
        <taxon>Chordata</taxon>
        <taxon>Craniata</taxon>
        <taxon>Vertebrata</taxon>
        <taxon>Euteleostomi</taxon>
        <taxon>Actinopterygii</taxon>
        <taxon>Neopterygii</taxon>
        <taxon>Teleostei</taxon>
        <taxon>Ostariophysi</taxon>
        <taxon>Siluriformes</taxon>
        <taxon>Siluridae</taxon>
        <taxon>Silurus</taxon>
    </lineage>
</organism>
<dbReference type="Pfam" id="PF02854">
    <property type="entry name" value="MIF4G"/>
    <property type="match status" value="1"/>
</dbReference>
<feature type="non-terminal residue" evidence="3">
    <location>
        <position position="1"/>
    </location>
</feature>
<dbReference type="InterPro" id="IPR016024">
    <property type="entry name" value="ARM-type_fold"/>
</dbReference>
<evidence type="ECO:0000256" key="1">
    <source>
        <dbReference type="SAM" id="MobiDB-lite"/>
    </source>
</evidence>
<reference evidence="3" key="1">
    <citation type="submission" date="2018-07" db="EMBL/GenBank/DDBJ databases">
        <title>Comparative genomics of catfishes provides insights into carnivory and benthic adaptation.</title>
        <authorList>
            <person name="Zhang Y."/>
            <person name="Wang D."/>
            <person name="Peng Z."/>
            <person name="Zheng S."/>
            <person name="Shao F."/>
            <person name="Tao W."/>
        </authorList>
    </citation>
    <scope>NUCLEOTIDE SEQUENCE</scope>
    <source>
        <strain evidence="3">Chongqing</strain>
    </source>
</reference>
<keyword evidence="3" id="KW-0648">Protein biosynthesis</keyword>
<keyword evidence="4" id="KW-1185">Reference proteome</keyword>
<dbReference type="AlphaFoldDB" id="A0AAD5F802"/>
<feature type="region of interest" description="Disordered" evidence="1">
    <location>
        <begin position="1"/>
        <end position="71"/>
    </location>
</feature>
<comment type="caution">
    <text evidence="3">The sequence shown here is derived from an EMBL/GenBank/DDBJ whole genome shotgun (WGS) entry which is preliminary data.</text>
</comment>
<sequence>DKPELALQQSDFDLEPVSTTVENSSVSPVIVEHLTSAETPADEIEAQEAEPPKNEPEPGSEDKSNNGVLLPVEEPKITTMHKPEMENKRIQYSRDFLLSIQFLPDCMQKPEGLPSIPGCRYYLNTVVLMLCVAQELFRTVRGFLNTLRAEMFNQLMKQVKELHIDTEERLKGVVELIFEKAIDEPNFSVGYGIMCKSLAA</sequence>
<feature type="non-terminal residue" evidence="3">
    <location>
        <position position="200"/>
    </location>
</feature>
<protein>
    <submittedName>
        <fullName evidence="3">Eukaryotic translation initiation factor 4 gamma 3 isoform X8</fullName>
    </submittedName>
</protein>
<accession>A0AAD5F802</accession>
<evidence type="ECO:0000313" key="3">
    <source>
        <dbReference type="EMBL" id="KAI5606671.1"/>
    </source>
</evidence>
<gene>
    <name evidence="3" type="ORF">C0J50_9990</name>
</gene>
<dbReference type="Proteomes" id="UP001205998">
    <property type="component" value="Unassembled WGS sequence"/>
</dbReference>
<feature type="compositionally biased region" description="Basic and acidic residues" evidence="1">
    <location>
        <begin position="50"/>
        <end position="64"/>
    </location>
</feature>
<proteinExistence type="predicted"/>
<evidence type="ECO:0000313" key="4">
    <source>
        <dbReference type="Proteomes" id="UP001205998"/>
    </source>
</evidence>
<evidence type="ECO:0000259" key="2">
    <source>
        <dbReference type="Pfam" id="PF02854"/>
    </source>
</evidence>
<dbReference type="SUPFAM" id="SSF48371">
    <property type="entry name" value="ARM repeat"/>
    <property type="match status" value="1"/>
</dbReference>
<feature type="compositionally biased region" description="Polar residues" evidence="1">
    <location>
        <begin position="7"/>
        <end position="27"/>
    </location>
</feature>
<name>A0AAD5F802_SILAS</name>
<dbReference type="GO" id="GO:0003743">
    <property type="term" value="F:translation initiation factor activity"/>
    <property type="evidence" value="ECO:0007669"/>
    <property type="project" value="UniProtKB-KW"/>
</dbReference>
<dbReference type="GO" id="GO:0003729">
    <property type="term" value="F:mRNA binding"/>
    <property type="evidence" value="ECO:0007669"/>
    <property type="project" value="TreeGrafter"/>
</dbReference>
<dbReference type="PANTHER" id="PTHR23253">
    <property type="entry name" value="EUKARYOTIC TRANSLATION INITIATION FACTOR 4 GAMMA"/>
    <property type="match status" value="1"/>
</dbReference>